<dbReference type="GO" id="GO:0006099">
    <property type="term" value="P:tricarboxylic acid cycle"/>
    <property type="evidence" value="ECO:0007669"/>
    <property type="project" value="UniProtKB-UniRule"/>
</dbReference>
<dbReference type="InterPro" id="IPR005677">
    <property type="entry name" value="Fum_hydII"/>
</dbReference>
<evidence type="ECO:0000259" key="6">
    <source>
        <dbReference type="Pfam" id="PF00206"/>
    </source>
</evidence>
<dbReference type="InterPro" id="IPR022761">
    <property type="entry name" value="Fumarate_lyase_N"/>
</dbReference>
<comment type="subcellular location">
    <subcellularLocation>
        <location evidence="5">Cytoplasm</location>
    </subcellularLocation>
</comment>
<dbReference type="InterPro" id="IPR000362">
    <property type="entry name" value="Fumarate_lyase_fam"/>
</dbReference>
<feature type="active site" evidence="5">
    <location>
        <position position="323"/>
    </location>
</feature>
<dbReference type="PRINTS" id="PR00149">
    <property type="entry name" value="FUMRATELYASE"/>
</dbReference>
<dbReference type="EMBL" id="CP014859">
    <property type="protein sequence ID" value="AOS61660.1"/>
    <property type="molecule type" value="Genomic_DNA"/>
</dbReference>
<keyword evidence="2 5" id="KW-0963">Cytoplasm</keyword>
<comment type="function">
    <text evidence="5">Involved in the TCA cycle. Catalyzes the stereospecific interconversion of fumarate to L-malate.</text>
</comment>
<feature type="binding site" description="in site B" evidence="5">
    <location>
        <begin position="134"/>
        <end position="137"/>
    </location>
    <ligand>
        <name>substrate</name>
    </ligand>
</feature>
<evidence type="ECO:0000256" key="1">
    <source>
        <dbReference type="ARBA" id="ARBA00009084"/>
    </source>
</evidence>
<dbReference type="InterPro" id="IPR020557">
    <property type="entry name" value="Fumarate_lyase_CS"/>
</dbReference>
<dbReference type="InterPro" id="IPR018951">
    <property type="entry name" value="Fumarase_C_C"/>
</dbReference>
<feature type="domain" description="Fumarase C C-terminal" evidence="7">
    <location>
        <begin position="414"/>
        <end position="471"/>
    </location>
</feature>
<dbReference type="Pfam" id="PF10415">
    <property type="entry name" value="FumaraseC_C"/>
    <property type="match status" value="1"/>
</dbReference>
<dbReference type="Gene3D" id="1.10.40.30">
    <property type="entry name" value="Fumarase/aspartase (C-terminal domain)"/>
    <property type="match status" value="1"/>
</dbReference>
<dbReference type="HAMAP" id="MF_00743">
    <property type="entry name" value="FumaraseC"/>
    <property type="match status" value="1"/>
</dbReference>
<dbReference type="GO" id="GO:0006106">
    <property type="term" value="P:fumarate metabolic process"/>
    <property type="evidence" value="ECO:0007669"/>
    <property type="project" value="InterPro"/>
</dbReference>
<feature type="binding site" evidence="5">
    <location>
        <begin position="144"/>
        <end position="146"/>
    </location>
    <ligand>
        <name>substrate</name>
    </ligand>
</feature>
<comment type="miscellaneous">
    <text evidence="5">There are 2 substrate-binding sites: the catalytic A site, and the non-catalytic B site that may play a role in the transfer of substrate or product between the active site and the solvent. Alternatively, the B site may bind allosteric effectors.</text>
</comment>
<reference evidence="9" key="1">
    <citation type="submission" date="2016-03" db="EMBL/GenBank/DDBJ databases">
        <title>Complete genome sequence of the type strain Actinoalloteichus hymeniacidonis DSM 45092.</title>
        <authorList>
            <person name="Schaffert L."/>
            <person name="Albersmeier A."/>
            <person name="Winkler A."/>
            <person name="Kalinowski J."/>
            <person name="Zotchev S."/>
            <person name="Ruckert C."/>
        </authorList>
    </citation>
    <scope>NUCLEOTIDE SEQUENCE [LARGE SCALE GENOMIC DNA]</scope>
    <source>
        <strain evidence="9">HPA177(T) (DSM 45092(T))</strain>
    </source>
</reference>
<evidence type="ECO:0000256" key="3">
    <source>
        <dbReference type="ARBA" id="ARBA00022532"/>
    </source>
</evidence>
<dbReference type="SUPFAM" id="SSF48557">
    <property type="entry name" value="L-aspartase-like"/>
    <property type="match status" value="1"/>
</dbReference>
<evidence type="ECO:0000256" key="4">
    <source>
        <dbReference type="ARBA" id="ARBA00023239"/>
    </source>
</evidence>
<dbReference type="Proteomes" id="UP000095210">
    <property type="component" value="Chromosome"/>
</dbReference>
<evidence type="ECO:0000256" key="5">
    <source>
        <dbReference type="HAMAP-Rule" id="MF_00743"/>
    </source>
</evidence>
<dbReference type="Gene3D" id="1.10.275.10">
    <property type="entry name" value="Fumarase/aspartase (N-terminal domain)"/>
    <property type="match status" value="1"/>
</dbReference>
<feature type="domain" description="Fumarate lyase N-terminal" evidence="6">
    <location>
        <begin position="23"/>
        <end position="347"/>
    </location>
</feature>
<feature type="binding site" evidence="5">
    <location>
        <position position="324"/>
    </location>
    <ligand>
        <name>substrate</name>
    </ligand>
</feature>
<feature type="binding site" evidence="5">
    <location>
        <position position="192"/>
    </location>
    <ligand>
        <name>substrate</name>
    </ligand>
</feature>
<organism evidence="8 9">
    <name type="scientific">Actinoalloteichus hymeniacidonis</name>
    <dbReference type="NCBI Taxonomy" id="340345"/>
    <lineage>
        <taxon>Bacteria</taxon>
        <taxon>Bacillati</taxon>
        <taxon>Actinomycetota</taxon>
        <taxon>Actinomycetes</taxon>
        <taxon>Pseudonocardiales</taxon>
        <taxon>Pseudonocardiaceae</taxon>
        <taxon>Actinoalloteichus</taxon>
    </lineage>
</organism>
<name>A0AAC9HM00_9PSEU</name>
<dbReference type="FunFam" id="1.10.275.10:FF:000001">
    <property type="entry name" value="Fumarate hydratase, mitochondrial"/>
    <property type="match status" value="1"/>
</dbReference>
<evidence type="ECO:0000259" key="7">
    <source>
        <dbReference type="Pfam" id="PF10415"/>
    </source>
</evidence>
<dbReference type="PANTHER" id="PTHR11444">
    <property type="entry name" value="ASPARTATEAMMONIA/ARGININOSUCCINATE/ADENYLOSUCCINATE LYASE"/>
    <property type="match status" value="1"/>
</dbReference>
<feature type="binding site" evidence="5">
    <location>
        <begin position="109"/>
        <end position="111"/>
    </location>
    <ligand>
        <name>substrate</name>
    </ligand>
</feature>
<dbReference type="EC" id="4.2.1.2" evidence="5"/>
<dbReference type="GO" id="GO:0005737">
    <property type="term" value="C:cytoplasm"/>
    <property type="evidence" value="ECO:0007669"/>
    <property type="project" value="UniProtKB-SubCell"/>
</dbReference>
<feature type="site" description="Important for catalytic activity" evidence="5">
    <location>
        <position position="336"/>
    </location>
</feature>
<dbReference type="InterPro" id="IPR024083">
    <property type="entry name" value="Fumarase/histidase_N"/>
</dbReference>
<evidence type="ECO:0000313" key="9">
    <source>
        <dbReference type="Proteomes" id="UP000095210"/>
    </source>
</evidence>
<accession>A0AAC9HM00</accession>
<comment type="subunit">
    <text evidence="5">Homotetramer.</text>
</comment>
<dbReference type="AlphaFoldDB" id="A0AAC9HM00"/>
<sequence length="474" mass="50213">MTEQQSGAPTNDGEFRIEHDTMGEVRVPADALWRAQTQRAVENFPISGRGLERAQIRALGLLKAAAGRVNGRLGVLDADLAEAIAQAAGEVAEGHHDAHFPIDVFQTGSGTSSNMNANEVIATLATRIAGRDVHPNDHVNASQSSNDTFPTTIRVAATEAVVTDVIPALEHLAATLNKRAQEWATVVKSGRTHLMDAVPITLGQEAAAWAAQVQYGIERLHSSLPRLGELPIGGTAVGTGLNAPEGFGAAVSEELANITGLPLTEARDHFEAQATQDGVVEVSGQLKTVAVSLFKIANDLRWLGSGPRTGLAELALPDLQPGSSIMPGKVNPVISEATMMVVAQVIGNDAAVTFAGSQGNFQLNVMLPVIARNVLESSRLLAAVARLLADKVVAGAVADEDRTREYAESSPSVVTPLNRYLGYEEAAAIAKQSLKERKTIREVVLERGHVEKGTLTLAQLDEALDVLRMTNSDR</sequence>
<dbReference type="InterPro" id="IPR008948">
    <property type="entry name" value="L-Aspartase-like"/>
</dbReference>
<keyword evidence="9" id="KW-1185">Reference proteome</keyword>
<dbReference type="GO" id="GO:0004333">
    <property type="term" value="F:fumarate hydratase activity"/>
    <property type="evidence" value="ECO:0007669"/>
    <property type="project" value="UniProtKB-UniRule"/>
</dbReference>
<comment type="pathway">
    <text evidence="5">Carbohydrate metabolism; tricarboxylic acid cycle; (S)-malate from fumarate: step 1/1.</text>
</comment>
<protein>
    <recommendedName>
        <fullName evidence="5">Fumarate hydratase class II</fullName>
        <shortName evidence="5">Fumarase C</shortName>
        <ecNumber evidence="5">4.2.1.2</ecNumber>
    </recommendedName>
    <alternativeName>
        <fullName evidence="5">Aerobic fumarase</fullName>
    </alternativeName>
    <alternativeName>
        <fullName evidence="5">Iron-independent fumarase</fullName>
    </alternativeName>
</protein>
<feature type="binding site" evidence="5">
    <location>
        <begin position="329"/>
        <end position="331"/>
    </location>
    <ligand>
        <name>substrate</name>
    </ligand>
</feature>
<dbReference type="Pfam" id="PF00206">
    <property type="entry name" value="Lyase_1"/>
    <property type="match status" value="1"/>
</dbReference>
<keyword evidence="4 5" id="KW-0456">Lyase</keyword>
<comment type="similarity">
    <text evidence="1 5">Belongs to the class-II fumarase/aspartase family. Fumarase subfamily.</text>
</comment>
<gene>
    <name evidence="5" type="primary">fumC</name>
    <name evidence="8" type="ORF">TL08_04150</name>
</gene>
<dbReference type="PRINTS" id="PR00145">
    <property type="entry name" value="ARGSUCLYASE"/>
</dbReference>
<dbReference type="PANTHER" id="PTHR11444:SF22">
    <property type="entry name" value="FUMARATE HYDRATASE CLASS II"/>
    <property type="match status" value="1"/>
</dbReference>
<evidence type="ECO:0000313" key="8">
    <source>
        <dbReference type="EMBL" id="AOS61660.1"/>
    </source>
</evidence>
<dbReference type="FunFam" id="1.20.200.10:FF:000001">
    <property type="entry name" value="Fumarate hydratase, mitochondrial"/>
    <property type="match status" value="1"/>
</dbReference>
<dbReference type="CDD" id="cd01362">
    <property type="entry name" value="Fumarase_classII"/>
    <property type="match status" value="1"/>
</dbReference>
<dbReference type="NCBIfam" id="NF008909">
    <property type="entry name" value="PRK12273.1"/>
    <property type="match status" value="1"/>
</dbReference>
<dbReference type="Gene3D" id="1.20.200.10">
    <property type="entry name" value="Fumarase/aspartase (Central domain)"/>
    <property type="match status" value="1"/>
</dbReference>
<dbReference type="KEGG" id="ahm:TL08_04150"/>
<proteinExistence type="inferred from homology"/>
<dbReference type="RefSeq" id="WP_069846698.1">
    <property type="nucleotide sequence ID" value="NZ_CP014859.1"/>
</dbReference>
<keyword evidence="3 5" id="KW-0816">Tricarboxylic acid cycle</keyword>
<evidence type="ECO:0000256" key="2">
    <source>
        <dbReference type="ARBA" id="ARBA00022490"/>
    </source>
</evidence>
<dbReference type="PROSITE" id="PS00163">
    <property type="entry name" value="FUMARATE_LYASES"/>
    <property type="match status" value="1"/>
</dbReference>
<comment type="catalytic activity">
    <reaction evidence="5">
        <text>(S)-malate = fumarate + H2O</text>
        <dbReference type="Rhea" id="RHEA:12460"/>
        <dbReference type="ChEBI" id="CHEBI:15377"/>
        <dbReference type="ChEBI" id="CHEBI:15589"/>
        <dbReference type="ChEBI" id="CHEBI:29806"/>
        <dbReference type="EC" id="4.2.1.2"/>
    </reaction>
</comment>
<feature type="active site" description="Proton donor/acceptor" evidence="5">
    <location>
        <position position="193"/>
    </location>
</feature>